<sequence length="605" mass="66951">MVASEDINTAQFPTLDTLQATVPDDLDTLAAARTWFAPFAKALEAADVYAVADQLLPDAFWRDLLALTWDFRTFYASKVRTFLSDRLLGPKISNVMLDEKNVELQRPYPDIAYIHLPFAFRTQIGICSGIARLVPTASGTWKAHTVFTNLEDLVGHPEQIGRLREQAQNHGKWLEKRKREIECEGEDEQPQVVVIGAGQSGLEVAARLKYLGIKALIIEKEARVGHLWRTRYEALCLHDTVWYDHMPYLPFPSTWPVFAPAPKVAAWLEHYAFDLELNVWTSTKLLSAAQDPQTHKWTLEFERGDGSRRTLVVGYIIGAVGIGGGKLVMPKIPGMDEFKGEILHTGTFTTARAYAGKKVVVVGACTSAHDVSKDFYDHGVDVTMVQRSSTYIMSVKNGVSSVLGGNTDSNVADRINASFPLFSNKELVRRGIRAIAEADKDILDGLHEVGFRTNLGIEGTGFGLLAWSRAGGYYFDTGACTLIAQGKIKLKSGSQIARFVPGGLEFEDGSTLAADVVIFATGYGNTNDTYRDIFGDAIADRLNPIWGLDGEGEIRGAWRGLGLPRLYCMMGNFALCRFHSKHIALQIKAMEEGLWDGSRYSRTEE</sequence>
<proteinExistence type="predicted"/>
<comment type="caution">
    <text evidence="1">The sequence shown here is derived from an EMBL/GenBank/DDBJ whole genome shotgun (WGS) entry which is preliminary data.</text>
</comment>
<reference evidence="1" key="1">
    <citation type="submission" date="2021-02" db="EMBL/GenBank/DDBJ databases">
        <authorList>
            <consortium name="DOE Joint Genome Institute"/>
            <person name="Ahrendt S."/>
            <person name="Looney B.P."/>
            <person name="Miyauchi S."/>
            <person name="Morin E."/>
            <person name="Drula E."/>
            <person name="Courty P.E."/>
            <person name="Chicoki N."/>
            <person name="Fauchery L."/>
            <person name="Kohler A."/>
            <person name="Kuo A."/>
            <person name="Labutti K."/>
            <person name="Pangilinan J."/>
            <person name="Lipzen A."/>
            <person name="Riley R."/>
            <person name="Andreopoulos W."/>
            <person name="He G."/>
            <person name="Johnson J."/>
            <person name="Barry K.W."/>
            <person name="Grigoriev I.V."/>
            <person name="Nagy L."/>
            <person name="Hibbett D."/>
            <person name="Henrissat B."/>
            <person name="Matheny P.B."/>
            <person name="Labbe J."/>
            <person name="Martin F."/>
        </authorList>
    </citation>
    <scope>NUCLEOTIDE SEQUENCE</scope>
    <source>
        <strain evidence="1">EC-137</strain>
    </source>
</reference>
<reference evidence="1" key="2">
    <citation type="journal article" date="2022" name="New Phytol.">
        <title>Evolutionary transition to the ectomycorrhizal habit in the genomes of a hyperdiverse lineage of mushroom-forming fungi.</title>
        <authorList>
            <person name="Looney B."/>
            <person name="Miyauchi S."/>
            <person name="Morin E."/>
            <person name="Drula E."/>
            <person name="Courty P.E."/>
            <person name="Kohler A."/>
            <person name="Kuo A."/>
            <person name="LaButti K."/>
            <person name="Pangilinan J."/>
            <person name="Lipzen A."/>
            <person name="Riley R."/>
            <person name="Andreopoulos W."/>
            <person name="He G."/>
            <person name="Johnson J."/>
            <person name="Nolan M."/>
            <person name="Tritt A."/>
            <person name="Barry K.W."/>
            <person name="Grigoriev I.V."/>
            <person name="Nagy L.G."/>
            <person name="Hibbett D."/>
            <person name="Henrissat B."/>
            <person name="Matheny P.B."/>
            <person name="Labbe J."/>
            <person name="Martin F.M."/>
        </authorList>
    </citation>
    <scope>NUCLEOTIDE SEQUENCE</scope>
    <source>
        <strain evidence="1">EC-137</strain>
    </source>
</reference>
<evidence type="ECO:0000313" key="1">
    <source>
        <dbReference type="EMBL" id="KAI0032439.1"/>
    </source>
</evidence>
<dbReference type="EMBL" id="MU273546">
    <property type="protein sequence ID" value="KAI0032439.1"/>
    <property type="molecule type" value="Genomic_DNA"/>
</dbReference>
<keyword evidence="2" id="KW-1185">Reference proteome</keyword>
<gene>
    <name evidence="1" type="ORF">K488DRAFT_49937</name>
</gene>
<organism evidence="1 2">
    <name type="scientific">Vararia minispora EC-137</name>
    <dbReference type="NCBI Taxonomy" id="1314806"/>
    <lineage>
        <taxon>Eukaryota</taxon>
        <taxon>Fungi</taxon>
        <taxon>Dikarya</taxon>
        <taxon>Basidiomycota</taxon>
        <taxon>Agaricomycotina</taxon>
        <taxon>Agaricomycetes</taxon>
        <taxon>Russulales</taxon>
        <taxon>Lachnocladiaceae</taxon>
        <taxon>Vararia</taxon>
    </lineage>
</organism>
<evidence type="ECO:0000313" key="2">
    <source>
        <dbReference type="Proteomes" id="UP000814128"/>
    </source>
</evidence>
<dbReference type="Proteomes" id="UP000814128">
    <property type="component" value="Unassembled WGS sequence"/>
</dbReference>
<name>A0ACB8QKT1_9AGAM</name>
<protein>
    <submittedName>
        <fullName evidence="1">Uncharacterized protein</fullName>
    </submittedName>
</protein>
<accession>A0ACB8QKT1</accession>